<accession>A0ABT8RS78</accession>
<dbReference type="EMBL" id="JAUKUC010000001">
    <property type="protein sequence ID" value="MDO1513785.1"/>
    <property type="molecule type" value="Genomic_DNA"/>
</dbReference>
<evidence type="ECO:0000313" key="1">
    <source>
        <dbReference type="EMBL" id="MDO1513785.1"/>
    </source>
</evidence>
<proteinExistence type="predicted"/>
<dbReference type="Pfam" id="PF02643">
    <property type="entry name" value="DUF192"/>
    <property type="match status" value="1"/>
</dbReference>
<name>A0ABT8RS78_9FLAO</name>
<dbReference type="InterPro" id="IPR038695">
    <property type="entry name" value="Saro_0823-like_sf"/>
</dbReference>
<keyword evidence="2" id="KW-1185">Reference proteome</keyword>
<dbReference type="Proteomes" id="UP001168579">
    <property type="component" value="Unassembled WGS sequence"/>
</dbReference>
<dbReference type="RefSeq" id="WP_089259575.1">
    <property type="nucleotide sequence ID" value="NZ_JAUKUC010000001.1"/>
</dbReference>
<organism evidence="1 2">
    <name type="scientific">Maribacter confluentis</name>
    <dbReference type="NCBI Taxonomy" id="1656093"/>
    <lineage>
        <taxon>Bacteria</taxon>
        <taxon>Pseudomonadati</taxon>
        <taxon>Bacteroidota</taxon>
        <taxon>Flavobacteriia</taxon>
        <taxon>Flavobacteriales</taxon>
        <taxon>Flavobacteriaceae</taxon>
        <taxon>Maribacter</taxon>
    </lineage>
</organism>
<gene>
    <name evidence="1" type="ORF">Q2T41_14070</name>
</gene>
<dbReference type="PANTHER" id="PTHR37953:SF1">
    <property type="entry name" value="UPF0127 PROTEIN MJ1496"/>
    <property type="match status" value="1"/>
</dbReference>
<dbReference type="PANTHER" id="PTHR37953">
    <property type="entry name" value="UPF0127 PROTEIN MJ1496"/>
    <property type="match status" value="1"/>
</dbReference>
<reference evidence="1" key="2">
    <citation type="submission" date="2023-06" db="EMBL/GenBank/DDBJ databases">
        <authorList>
            <person name="Lucena T."/>
            <person name="Sun Q."/>
        </authorList>
    </citation>
    <scope>NUCLEOTIDE SEQUENCE</scope>
    <source>
        <strain evidence="1">CECT 8869</strain>
    </source>
</reference>
<sequence>MYGSKFIRLLMIFAMLLAVCSCKKEVKKSISTPSVSFTHEGDLFIYHGTTDSIKASFNIEFAESSYETQTGLMYRKGMENDQAMLFIFPTEAMHSFYMKNTEFPLDILYIDEDLNLASMQENAQPLNEDGLSSIVPVKYVLEINGGLAEVLNISIGDSISYSRK</sequence>
<protein>
    <submittedName>
        <fullName evidence="1">DUF192 domain-containing protein</fullName>
    </submittedName>
</protein>
<dbReference type="PROSITE" id="PS51257">
    <property type="entry name" value="PROKAR_LIPOPROTEIN"/>
    <property type="match status" value="1"/>
</dbReference>
<dbReference type="Gene3D" id="2.60.120.1140">
    <property type="entry name" value="Protein of unknown function DUF192"/>
    <property type="match status" value="1"/>
</dbReference>
<dbReference type="InterPro" id="IPR003795">
    <property type="entry name" value="DUF192"/>
</dbReference>
<evidence type="ECO:0000313" key="2">
    <source>
        <dbReference type="Proteomes" id="UP001168579"/>
    </source>
</evidence>
<comment type="caution">
    <text evidence="1">The sequence shown here is derived from an EMBL/GenBank/DDBJ whole genome shotgun (WGS) entry which is preliminary data.</text>
</comment>
<reference evidence="1" key="1">
    <citation type="journal article" date="2014" name="Int. J. Syst. Evol. Microbiol.">
        <title>Complete genome of a new Firmicutes species belonging to the dominant human colonic microbiota ('Ruminococcus bicirculans') reveals two chromosomes and a selective capacity to utilize plant glucans.</title>
        <authorList>
            <consortium name="NISC Comparative Sequencing Program"/>
            <person name="Wegmann U."/>
            <person name="Louis P."/>
            <person name="Goesmann A."/>
            <person name="Henrissat B."/>
            <person name="Duncan S.H."/>
            <person name="Flint H.J."/>
        </authorList>
    </citation>
    <scope>NUCLEOTIDE SEQUENCE</scope>
    <source>
        <strain evidence="1">CECT 8869</strain>
    </source>
</reference>